<evidence type="ECO:0000256" key="1">
    <source>
        <dbReference type="ARBA" id="ARBA00022679"/>
    </source>
</evidence>
<reference evidence="6" key="1">
    <citation type="journal article" date="2015" name="Proc. Natl. Acad. Sci. U.S.A.">
        <title>Genome sequencing of adzuki bean (Vigna angularis) provides insight into high starch and low fat accumulation and domestication.</title>
        <authorList>
            <person name="Yang K."/>
            <person name="Tian Z."/>
            <person name="Chen C."/>
            <person name="Luo L."/>
            <person name="Zhao B."/>
            <person name="Wang Z."/>
            <person name="Yu L."/>
            <person name="Li Y."/>
            <person name="Sun Y."/>
            <person name="Li W."/>
            <person name="Chen Y."/>
            <person name="Li Y."/>
            <person name="Zhang Y."/>
            <person name="Ai D."/>
            <person name="Zhao J."/>
            <person name="Shang C."/>
            <person name="Ma Y."/>
            <person name="Wu B."/>
            <person name="Wang M."/>
            <person name="Gao L."/>
            <person name="Sun D."/>
            <person name="Zhang P."/>
            <person name="Guo F."/>
            <person name="Wang W."/>
            <person name="Li Y."/>
            <person name="Wang J."/>
            <person name="Varshney R.K."/>
            <person name="Wang J."/>
            <person name="Ling H.Q."/>
            <person name="Wan P."/>
        </authorList>
    </citation>
    <scope>NUCLEOTIDE SEQUENCE</scope>
    <source>
        <strain evidence="6">cv. Jingnong 6</strain>
    </source>
</reference>
<dbReference type="PANTHER" id="PTHR46116:SF19">
    <property type="entry name" value="UBIQUITIN-CONJUGATING ENZYME FAMILY PROTEIN"/>
    <property type="match status" value="1"/>
</dbReference>
<dbReference type="STRING" id="3914.A0A0L9TS56"/>
<reference evidence="5" key="2">
    <citation type="submission" date="2015-02" db="EMBL/GenBank/DDBJ databases">
        <authorList>
            <person name="Chooi Y.-H."/>
        </authorList>
    </citation>
    <scope>NUCLEOTIDE SEQUENCE</scope>
    <source>
        <tissue evidence="5">Seedling</tissue>
    </source>
</reference>
<organism evidence="5 6">
    <name type="scientific">Phaseolus angularis</name>
    <name type="common">Azuki bean</name>
    <name type="synonym">Vigna angularis</name>
    <dbReference type="NCBI Taxonomy" id="3914"/>
    <lineage>
        <taxon>Eukaryota</taxon>
        <taxon>Viridiplantae</taxon>
        <taxon>Streptophyta</taxon>
        <taxon>Embryophyta</taxon>
        <taxon>Tracheophyta</taxon>
        <taxon>Spermatophyta</taxon>
        <taxon>Magnoliopsida</taxon>
        <taxon>eudicotyledons</taxon>
        <taxon>Gunneridae</taxon>
        <taxon>Pentapetalae</taxon>
        <taxon>rosids</taxon>
        <taxon>fabids</taxon>
        <taxon>Fabales</taxon>
        <taxon>Fabaceae</taxon>
        <taxon>Papilionoideae</taxon>
        <taxon>50 kb inversion clade</taxon>
        <taxon>NPAAA clade</taxon>
        <taxon>indigoferoid/millettioid clade</taxon>
        <taxon>Phaseoleae</taxon>
        <taxon>Vigna</taxon>
    </lineage>
</organism>
<keyword evidence="2" id="KW-0833">Ubl conjugation pathway</keyword>
<accession>A0A0L9TS56</accession>
<dbReference type="PANTHER" id="PTHR46116">
    <property type="entry name" value="(E3-INDEPENDENT) E2 UBIQUITIN-CONJUGATING ENZYME"/>
    <property type="match status" value="1"/>
</dbReference>
<dbReference type="Proteomes" id="UP000743370">
    <property type="component" value="Unassembled WGS sequence"/>
</dbReference>
<dbReference type="EMBL" id="CM003371">
    <property type="protein sequence ID" value="KOM33423.1"/>
    <property type="molecule type" value="Genomic_DNA"/>
</dbReference>
<evidence type="ECO:0000313" key="7">
    <source>
        <dbReference type="Proteomes" id="UP000743370"/>
    </source>
</evidence>
<protein>
    <submittedName>
        <fullName evidence="4">Ubiquitin-conjugating enzyme E2 23</fullName>
    </submittedName>
</protein>
<dbReference type="InterPro" id="IPR016135">
    <property type="entry name" value="UBQ-conjugating_enzyme/RWD"/>
</dbReference>
<evidence type="ECO:0000313" key="6">
    <source>
        <dbReference type="Proteomes" id="UP000053144"/>
    </source>
</evidence>
<dbReference type="SUPFAM" id="SSF54495">
    <property type="entry name" value="UBC-like"/>
    <property type="match status" value="1"/>
</dbReference>
<dbReference type="Gramene" id="KOM33423">
    <property type="protein sequence ID" value="KOM33423"/>
    <property type="gene ID" value="LR48_Vigan01g297900"/>
</dbReference>
<dbReference type="PROSITE" id="PS50127">
    <property type="entry name" value="UBC_2"/>
    <property type="match status" value="1"/>
</dbReference>
<evidence type="ECO:0000259" key="3">
    <source>
        <dbReference type="PROSITE" id="PS50127"/>
    </source>
</evidence>
<dbReference type="GO" id="GO:0061631">
    <property type="term" value="F:ubiquitin conjugating enzyme activity"/>
    <property type="evidence" value="ECO:0007669"/>
    <property type="project" value="TreeGrafter"/>
</dbReference>
<dbReference type="EMBL" id="JABFOF010000001">
    <property type="protein sequence ID" value="KAG2407311.1"/>
    <property type="molecule type" value="Genomic_DNA"/>
</dbReference>
<dbReference type="AlphaFoldDB" id="A0A0L9TS56"/>
<dbReference type="OMA" id="HGTMMIN"/>
<proteinExistence type="predicted"/>
<dbReference type="InterPro" id="IPR000608">
    <property type="entry name" value="UBC"/>
</dbReference>
<evidence type="ECO:0000313" key="4">
    <source>
        <dbReference type="EMBL" id="KAG2407311.1"/>
    </source>
</evidence>
<dbReference type="SMART" id="SM00212">
    <property type="entry name" value="UBCc"/>
    <property type="match status" value="1"/>
</dbReference>
<feature type="domain" description="UBC core" evidence="3">
    <location>
        <begin position="36"/>
        <end position="213"/>
    </location>
</feature>
<dbReference type="FunFam" id="3.10.110.10:FF:000133">
    <property type="entry name" value="Putative ubiquitin-conjugating enzyme E2 38"/>
    <property type="match status" value="1"/>
</dbReference>
<name>A0A0L9TS56_PHAAN</name>
<dbReference type="Pfam" id="PF00179">
    <property type="entry name" value="UQ_con"/>
    <property type="match status" value="1"/>
</dbReference>
<dbReference type="Proteomes" id="UP000053144">
    <property type="component" value="Chromosome 1"/>
</dbReference>
<dbReference type="CDD" id="cd23837">
    <property type="entry name" value="UBCc_UBE2O"/>
    <property type="match status" value="1"/>
</dbReference>
<dbReference type="Gene3D" id="3.10.110.10">
    <property type="entry name" value="Ubiquitin Conjugating Enzyme"/>
    <property type="match status" value="1"/>
</dbReference>
<gene>
    <name evidence="4" type="ORF">HKW66_Vig0021330</name>
    <name evidence="5" type="ORF">LR48_Vigan01g297900</name>
</gene>
<evidence type="ECO:0000313" key="5">
    <source>
        <dbReference type="EMBL" id="KOM33423.1"/>
    </source>
</evidence>
<dbReference type="KEGG" id="var:108335074"/>
<evidence type="ECO:0000256" key="2">
    <source>
        <dbReference type="ARBA" id="ARBA00022786"/>
    </source>
</evidence>
<reference evidence="4 7" key="3">
    <citation type="submission" date="2020-05" db="EMBL/GenBank/DDBJ databases">
        <title>Vigna angularis (adzuki bean) Var. LongXiaoDou No. 4 denovo assembly.</title>
        <authorList>
            <person name="Xiang H."/>
        </authorList>
    </citation>
    <scope>NUCLEOTIDE SEQUENCE [LARGE SCALE GENOMIC DNA]</scope>
    <source>
        <tissue evidence="4">Leaf</tissue>
    </source>
</reference>
<keyword evidence="1" id="KW-0808">Transferase</keyword>
<dbReference type="OrthoDB" id="47801at2759"/>
<sequence>MENTTEFEHFDVVSDDSDHHFLGSKKGKWFSDSKSTVYRTIVREWKILQQNLPESIYVRVYEQRIDLMRAVIVGAAGTPYHDGLFFFDIVFPSDYPRNPPKLYYHSFGYRMNPNLYTNGKVCLSLLNTWYGRKKEKWDPRESTVLQVLLSIQALVLNEKPFFNEPEAVPSEKKSRAYNENVFLSTCVTSFHLLKRPPRSFEAFVRDHFRRRAFSILAACGEYASGRVGVGYYNYHDLRFPMVQVSRSFKERMVVLYPRLFEAFRQNGASLEGLAEQLEVQSQESENKSSGVFKKMVEKIKKAFRFRKFGKNKISQMEGRNRGLESV</sequence>